<evidence type="ECO:0000256" key="1">
    <source>
        <dbReference type="SAM" id="MobiDB-lite"/>
    </source>
</evidence>
<keyword evidence="2" id="KW-0472">Membrane</keyword>
<geneLocation type="mitochondrion" evidence="3"/>
<keyword evidence="2" id="KW-1133">Transmembrane helix</keyword>
<feature type="compositionally biased region" description="Polar residues" evidence="1">
    <location>
        <begin position="80"/>
        <end position="112"/>
    </location>
</feature>
<keyword evidence="3" id="KW-0496">Mitochondrion</keyword>
<feature type="region of interest" description="Disordered" evidence="1">
    <location>
        <begin position="71"/>
        <end position="112"/>
    </location>
</feature>
<evidence type="ECO:0000313" key="3">
    <source>
        <dbReference type="EMBL" id="AEC14063.1"/>
    </source>
</evidence>
<name>F4ZFI0_9BIVA</name>
<organism evidence="3">
    <name type="scientific">Megalonaias nervosa</name>
    <dbReference type="NCBI Taxonomy" id="52375"/>
    <lineage>
        <taxon>Eukaryota</taxon>
        <taxon>Metazoa</taxon>
        <taxon>Spiralia</taxon>
        <taxon>Lophotrochozoa</taxon>
        <taxon>Mollusca</taxon>
        <taxon>Bivalvia</taxon>
        <taxon>Autobranchia</taxon>
        <taxon>Heteroconchia</taxon>
        <taxon>Palaeoheterodonta</taxon>
        <taxon>Unionida</taxon>
        <taxon>Unionoidea</taxon>
        <taxon>Unionidae</taxon>
        <taxon>Ambleminae</taxon>
        <taxon>Quadrulini</taxon>
        <taxon>Megalonaias</taxon>
    </lineage>
</organism>
<proteinExistence type="predicted"/>
<gene>
    <name evidence="3" type="primary">forf</name>
</gene>
<sequence length="112" mass="12280">MLSCTLTFRVKSAPSALGYQSLTVHKTLLCVINTLRNKMTRQLIVFTLTGFIMLALFPSLITMTPEMTPQAKPSLMDNVLDNNQLPDTTPTNNTGTHPLNTSPASTNISDKK</sequence>
<evidence type="ECO:0000256" key="2">
    <source>
        <dbReference type="SAM" id="Phobius"/>
    </source>
</evidence>
<keyword evidence="2" id="KW-0812">Transmembrane</keyword>
<dbReference type="EMBL" id="HM849404">
    <property type="protein sequence ID" value="AEC14063.1"/>
    <property type="molecule type" value="Genomic_DNA"/>
</dbReference>
<dbReference type="AlphaFoldDB" id="F4ZFI0"/>
<reference evidence="3" key="1">
    <citation type="journal article" date="2011" name="Mol. Biol. Evol.">
        <title>Novel protein genes in animal mtDNA: a new sex determination system in freshwater mussels (Bivalvia: Unionoida)?</title>
        <authorList>
            <person name="Breton S."/>
            <person name="Stewart D.T."/>
            <person name="Shepardson S."/>
            <person name="Trdan R.J."/>
            <person name="Bogan A.E."/>
            <person name="Chapman E.G."/>
            <person name="Ruminas A.J."/>
            <person name="Piontkivska H."/>
            <person name="Hoeh W.R."/>
        </authorList>
    </citation>
    <scope>NUCLEOTIDE SEQUENCE</scope>
    <source>
        <strain evidence="3">H2857</strain>
    </source>
</reference>
<protein>
    <submittedName>
        <fullName evidence="3">Female-specific orf protein</fullName>
    </submittedName>
</protein>
<feature type="transmembrane region" description="Helical" evidence="2">
    <location>
        <begin position="43"/>
        <end position="61"/>
    </location>
</feature>
<accession>F4ZFI0</accession>